<dbReference type="STRING" id="400668.Mmwyl1_2453"/>
<gene>
    <name evidence="1" type="ordered locus">Mmwyl1_2453</name>
</gene>
<dbReference type="InterPro" id="IPR036866">
    <property type="entry name" value="RibonucZ/Hydroxyglut_hydro"/>
</dbReference>
<dbReference type="PANTHER" id="PTHR33835">
    <property type="entry name" value="YALI0C07656P"/>
    <property type="match status" value="1"/>
</dbReference>
<dbReference type="SUPFAM" id="SSF56281">
    <property type="entry name" value="Metallo-hydrolase/oxidoreductase"/>
    <property type="match status" value="1"/>
</dbReference>
<organism evidence="1">
    <name type="scientific">Marinomonas sp. (strain MWYL1)</name>
    <dbReference type="NCBI Taxonomy" id="400668"/>
    <lineage>
        <taxon>Bacteria</taxon>
        <taxon>Pseudomonadati</taxon>
        <taxon>Pseudomonadota</taxon>
        <taxon>Gammaproteobacteria</taxon>
        <taxon>Oceanospirillales</taxon>
        <taxon>Oceanospirillaceae</taxon>
        <taxon>Marinomonas</taxon>
    </lineage>
</organism>
<dbReference type="AlphaFoldDB" id="A6VY46"/>
<name>A6VY46_MARMS</name>
<sequence length="231" mass="27027">MKMLQQIGDNIWIHDGATVSWYTMPYTTRMTVIRLNSGEIWIHSPAKISDELISDVNALGKVSYLVSPNKIHHLFMQEWMQQYPEAKSYAPPGLEEKRPDLHFDRALKDAPEPEWQEQIEQLIFKGSKVMEEVIFFHRESKTLIVTDLIENFHPDHFKGIKKLLAQMTGIISPNGKMPIDWRMTFIGRKEAARDCLQTMINWQPDKIILAHGEWIQKNAVSFLKKSFHWLQ</sequence>
<dbReference type="HOGENOM" id="CLU_056292_2_0_6"/>
<evidence type="ECO:0000313" key="1">
    <source>
        <dbReference type="EMBL" id="ABR71375.1"/>
    </source>
</evidence>
<protein>
    <recommendedName>
        <fullName evidence="2">DUF4336 domain-containing protein</fullName>
    </recommendedName>
</protein>
<dbReference type="PANTHER" id="PTHR33835:SF1">
    <property type="entry name" value="METALLO-BETA-LACTAMASE DOMAIN-CONTAINING PROTEIN"/>
    <property type="match status" value="1"/>
</dbReference>
<reference evidence="1" key="1">
    <citation type="submission" date="2007-06" db="EMBL/GenBank/DDBJ databases">
        <title>Complete sequence of Marinomonas sp. MWYL1.</title>
        <authorList>
            <consortium name="US DOE Joint Genome Institute"/>
            <person name="Copeland A."/>
            <person name="Lucas S."/>
            <person name="Lapidus A."/>
            <person name="Barry K."/>
            <person name="Glavina del Rio T."/>
            <person name="Dalin E."/>
            <person name="Tice H."/>
            <person name="Pitluck S."/>
            <person name="Kiss H."/>
            <person name="Brettin T."/>
            <person name="Bruce D."/>
            <person name="Detter J.C."/>
            <person name="Han C."/>
            <person name="Schmutz J."/>
            <person name="Larimer F."/>
            <person name="Land M."/>
            <person name="Hauser L."/>
            <person name="Kyrpides N."/>
            <person name="Kim E."/>
            <person name="Johnston A.W.B."/>
            <person name="Todd J.D."/>
            <person name="Rogers R."/>
            <person name="Wexler M."/>
            <person name="Bond P.L."/>
            <person name="Li Y."/>
            <person name="Richardson P."/>
        </authorList>
    </citation>
    <scope>NUCLEOTIDE SEQUENCE [LARGE SCALE GENOMIC DNA]</scope>
    <source>
        <strain evidence="1">MWYL1</strain>
    </source>
</reference>
<accession>A6VY46</accession>
<dbReference type="Pfam" id="PF14234">
    <property type="entry name" value="DUF4336"/>
    <property type="match status" value="1"/>
</dbReference>
<proteinExistence type="predicted"/>
<dbReference type="Gene3D" id="3.60.15.10">
    <property type="entry name" value="Ribonuclease Z/Hydroxyacylglutathione hydrolase-like"/>
    <property type="match status" value="1"/>
</dbReference>
<evidence type="ECO:0008006" key="2">
    <source>
        <dbReference type="Google" id="ProtNLM"/>
    </source>
</evidence>
<dbReference type="InterPro" id="IPR025638">
    <property type="entry name" value="DUF4336"/>
</dbReference>
<dbReference type="eggNOG" id="COG4221">
    <property type="taxonomic scope" value="Bacteria"/>
</dbReference>
<dbReference type="EMBL" id="CP000749">
    <property type="protein sequence ID" value="ABR71375.1"/>
    <property type="molecule type" value="Genomic_DNA"/>
</dbReference>
<dbReference type="KEGG" id="mmw:Mmwyl1_2453"/>